<gene>
    <name evidence="1" type="ORF">CLV52_1089</name>
</gene>
<name>A0A4R7FRT5_9MICO</name>
<dbReference type="RefSeq" id="WP_133765238.1">
    <property type="nucleotide sequence ID" value="NZ_BAAARP010000001.1"/>
</dbReference>
<reference evidence="1 2" key="1">
    <citation type="submission" date="2019-03" db="EMBL/GenBank/DDBJ databases">
        <title>Genomic Encyclopedia of Archaeal and Bacterial Type Strains, Phase II (KMG-II): from individual species to whole genera.</title>
        <authorList>
            <person name="Goeker M."/>
        </authorList>
    </citation>
    <scope>NUCLEOTIDE SEQUENCE [LARGE SCALE GENOMIC DNA]</scope>
    <source>
        <strain evidence="1 2">DSM 24782</strain>
    </source>
</reference>
<keyword evidence="2" id="KW-1185">Reference proteome</keyword>
<sequence>MTTRQFDPVFSAALRNELEALADVEPAPARPHRPVRTALGKPQLWVSLVTAIALAVVTVGVLRLTHESEPAEESRVIPPLSRVTDPANPNYVARSVQTLLTVRGTGPGTHAFDVPASVSGMQVYLDCAPDGHYSLELDSGGLSSGGCDRDVSGNFGIPVTAGTHEITVSVPKATEWALLIIAKPAPTVSTGPLLDPLAAVRDLRNPDALTGDTTPVYRASGERTSAVETVPIPDGVVRLRVYLVCKPSAAAIRVNVDGHVVTGCMNSIAHWFDFTPSSRTITAQVISVTARPWSALIVPAPAGAKDSPENTLLPFPSTQGTDGAGPRVLAQVRGVGNQVVGTLPATKQGIDISVTCRGTGWLEIATAQGTIGRGSDCDVKGRFSTGIGGGPAKRGPYSVTPHGDIAWTATITDAG</sequence>
<accession>A0A4R7FRT5</accession>
<dbReference type="Proteomes" id="UP000295344">
    <property type="component" value="Unassembled WGS sequence"/>
</dbReference>
<comment type="caution">
    <text evidence="1">The sequence shown here is derived from an EMBL/GenBank/DDBJ whole genome shotgun (WGS) entry which is preliminary data.</text>
</comment>
<organism evidence="1 2">
    <name type="scientific">Amnibacterium kyonggiense</name>
    <dbReference type="NCBI Taxonomy" id="595671"/>
    <lineage>
        <taxon>Bacteria</taxon>
        <taxon>Bacillati</taxon>
        <taxon>Actinomycetota</taxon>
        <taxon>Actinomycetes</taxon>
        <taxon>Micrococcales</taxon>
        <taxon>Microbacteriaceae</taxon>
        <taxon>Amnibacterium</taxon>
    </lineage>
</organism>
<dbReference type="AlphaFoldDB" id="A0A4R7FRT5"/>
<protein>
    <submittedName>
        <fullName evidence="1">Uncharacterized protein</fullName>
    </submittedName>
</protein>
<evidence type="ECO:0000313" key="1">
    <source>
        <dbReference type="EMBL" id="TDS80523.1"/>
    </source>
</evidence>
<evidence type="ECO:0000313" key="2">
    <source>
        <dbReference type="Proteomes" id="UP000295344"/>
    </source>
</evidence>
<dbReference type="OrthoDB" id="3267550at2"/>
<dbReference type="EMBL" id="SOAM01000001">
    <property type="protein sequence ID" value="TDS80523.1"/>
    <property type="molecule type" value="Genomic_DNA"/>
</dbReference>
<proteinExistence type="predicted"/>